<accession>A0A7X1ZIK7</accession>
<feature type="transmembrane region" description="Helical" evidence="2">
    <location>
        <begin position="50"/>
        <end position="70"/>
    </location>
</feature>
<evidence type="ECO:0000256" key="2">
    <source>
        <dbReference type="SAM" id="Phobius"/>
    </source>
</evidence>
<feature type="coiled-coil region" evidence="1">
    <location>
        <begin position="71"/>
        <end position="105"/>
    </location>
</feature>
<keyword evidence="4" id="KW-1185">Reference proteome</keyword>
<sequence>MKVALDDFSDYCDKNQMIIKSVVPLTRAQAHQYSIADTYFASGPNSAGGWGYGLGYGWGISMIVGFAALLQREEEISDEEYQKRMHQLEEQKAREEKIAALKKEQAVIESEIQDKANFIEASECYSSAAVEERKGIVGGVKFIVSGEKAYPFASGAINIS</sequence>
<name>A0A7X1ZIK7_9PROT</name>
<dbReference type="EMBL" id="WIVE01000176">
    <property type="protein sequence ID" value="MQX38629.1"/>
    <property type="molecule type" value="Genomic_DNA"/>
</dbReference>
<keyword evidence="2" id="KW-1133">Transmembrane helix</keyword>
<evidence type="ECO:0000256" key="1">
    <source>
        <dbReference type="SAM" id="Coils"/>
    </source>
</evidence>
<keyword evidence="2" id="KW-0812">Transmembrane</keyword>
<proteinExistence type="predicted"/>
<evidence type="ECO:0000313" key="4">
    <source>
        <dbReference type="Proteomes" id="UP000434582"/>
    </source>
</evidence>
<keyword evidence="1" id="KW-0175">Coiled coil</keyword>
<gene>
    <name evidence="3" type="ORF">GHC57_19165</name>
</gene>
<dbReference type="Proteomes" id="UP000434582">
    <property type="component" value="Unassembled WGS sequence"/>
</dbReference>
<keyword evidence="2" id="KW-0472">Membrane</keyword>
<organism evidence="3 4">
    <name type="scientific">Roseospira navarrensis</name>
    <dbReference type="NCBI Taxonomy" id="140058"/>
    <lineage>
        <taxon>Bacteria</taxon>
        <taxon>Pseudomonadati</taxon>
        <taxon>Pseudomonadota</taxon>
        <taxon>Alphaproteobacteria</taxon>
        <taxon>Rhodospirillales</taxon>
        <taxon>Rhodospirillaceae</taxon>
        <taxon>Roseospira</taxon>
    </lineage>
</organism>
<comment type="caution">
    <text evidence="3">The sequence shown here is derived from an EMBL/GenBank/DDBJ whole genome shotgun (WGS) entry which is preliminary data.</text>
</comment>
<evidence type="ECO:0000313" key="3">
    <source>
        <dbReference type="EMBL" id="MQX38629.1"/>
    </source>
</evidence>
<dbReference type="RefSeq" id="WP_153347270.1">
    <property type="nucleotide sequence ID" value="NZ_WIVE01000176.1"/>
</dbReference>
<reference evidence="3 4" key="1">
    <citation type="submission" date="2019-10" db="EMBL/GenBank/DDBJ databases">
        <title>Draft whole-genome sequence of the purple nonsulfur photosynthetic bacterium Roseospira navarrensis DSM 15114.</title>
        <authorList>
            <person name="Kyndt J.A."/>
            <person name="Meyer T.E."/>
        </authorList>
    </citation>
    <scope>NUCLEOTIDE SEQUENCE [LARGE SCALE GENOMIC DNA]</scope>
    <source>
        <strain evidence="3 4">DSM 15114</strain>
    </source>
</reference>
<protein>
    <submittedName>
        <fullName evidence="3">Uncharacterized protein</fullName>
    </submittedName>
</protein>
<dbReference type="AlphaFoldDB" id="A0A7X1ZIK7"/>